<protein>
    <submittedName>
        <fullName evidence="7">Transporter, major facilitator family protein</fullName>
    </submittedName>
</protein>
<feature type="transmembrane region" description="Helical" evidence="5">
    <location>
        <begin position="395"/>
        <end position="418"/>
    </location>
</feature>
<dbReference type="Pfam" id="PF00083">
    <property type="entry name" value="Sugar_tr"/>
    <property type="match status" value="1"/>
</dbReference>
<dbReference type="PROSITE" id="PS50850">
    <property type="entry name" value="MFS"/>
    <property type="match status" value="1"/>
</dbReference>
<feature type="transmembrane region" description="Helical" evidence="5">
    <location>
        <begin position="97"/>
        <end position="114"/>
    </location>
</feature>
<dbReference type="PROSITE" id="PS00217">
    <property type="entry name" value="SUGAR_TRANSPORT_2"/>
    <property type="match status" value="1"/>
</dbReference>
<evidence type="ECO:0000256" key="5">
    <source>
        <dbReference type="SAM" id="Phobius"/>
    </source>
</evidence>
<name>A0A212L1H7_9HYPH</name>
<dbReference type="InterPro" id="IPR005828">
    <property type="entry name" value="MFS_sugar_transport-like"/>
</dbReference>
<evidence type="ECO:0000256" key="3">
    <source>
        <dbReference type="ARBA" id="ARBA00022989"/>
    </source>
</evidence>
<feature type="transmembrane region" description="Helical" evidence="5">
    <location>
        <begin position="430"/>
        <end position="448"/>
    </location>
</feature>
<evidence type="ECO:0000256" key="2">
    <source>
        <dbReference type="ARBA" id="ARBA00022692"/>
    </source>
</evidence>
<feature type="transmembrane region" description="Helical" evidence="5">
    <location>
        <begin position="183"/>
        <end position="200"/>
    </location>
</feature>
<feature type="transmembrane region" description="Helical" evidence="5">
    <location>
        <begin position="359"/>
        <end position="383"/>
    </location>
</feature>
<feature type="transmembrane region" description="Helical" evidence="5">
    <location>
        <begin position="255"/>
        <end position="276"/>
    </location>
</feature>
<dbReference type="CDD" id="cd17316">
    <property type="entry name" value="MFS_SV2_like"/>
    <property type="match status" value="1"/>
</dbReference>
<feature type="transmembrane region" description="Helical" evidence="5">
    <location>
        <begin position="329"/>
        <end position="347"/>
    </location>
</feature>
<dbReference type="PROSITE" id="PS00216">
    <property type="entry name" value="SUGAR_TRANSPORT_1"/>
    <property type="match status" value="1"/>
</dbReference>
<sequence length="459" mass="49078">MSTASSIPAGMTALEQIDSRPLTKNQKNLIALVVAGNISEFFDMFLIGFAVSSLLKDPAWHLQGFEAGWILAMSGLGTVVGAILWGRLADRIGRKASFSWCVLLFTLFTFASVFTPTDGWIMLAILRIFVGIGVGGLNITSIPYVQEFVPAKQRGLLSGLASVFIPFGLFLGSVAQMIVGSNWRLLIALGVIPILLLFWLRKVPESPRFLQSRGRTAEAREALAWALEVPADRLGALPEVRSVQSASYSLIFSKYLKSLIIITIGSFCFILGASVIQSWGQSILGSGYQFSAGMVGALFMLVSLGDLLGRLSSAWLADRIGRRWTMFSYGLIGALGLMLAAASVIIARSAEWDVTTAGWIFFVGILIAMTFGDGAFGILNAFGAEQFPNEARPTGLGLGYGLGATAKIFGPALLGSLFGKQVTLDSIPPAFGLFAALLILGGIVYLFAKETRGMSLDSI</sequence>
<gene>
    <name evidence="7" type="ORF">KL86PLE_100176</name>
</gene>
<dbReference type="InterPro" id="IPR020846">
    <property type="entry name" value="MFS_dom"/>
</dbReference>
<organism evidence="7">
    <name type="scientific">uncultured Pleomorphomonas sp</name>
    <dbReference type="NCBI Taxonomy" id="442121"/>
    <lineage>
        <taxon>Bacteria</taxon>
        <taxon>Pseudomonadati</taxon>
        <taxon>Pseudomonadota</taxon>
        <taxon>Alphaproteobacteria</taxon>
        <taxon>Hyphomicrobiales</taxon>
        <taxon>Pleomorphomonadaceae</taxon>
        <taxon>Pleomorphomonas</taxon>
        <taxon>environmental samples</taxon>
    </lineage>
</organism>
<dbReference type="GO" id="GO:0005886">
    <property type="term" value="C:plasma membrane"/>
    <property type="evidence" value="ECO:0007669"/>
    <property type="project" value="TreeGrafter"/>
</dbReference>
<feature type="transmembrane region" description="Helical" evidence="5">
    <location>
        <begin position="288"/>
        <end position="308"/>
    </location>
</feature>
<reference evidence="7" key="1">
    <citation type="submission" date="2016-08" db="EMBL/GenBank/DDBJ databases">
        <authorList>
            <person name="Seilhamer J.J."/>
        </authorList>
    </citation>
    <scope>NUCLEOTIDE SEQUENCE</scope>
    <source>
        <strain evidence="7">86</strain>
    </source>
</reference>
<dbReference type="RefSeq" id="WP_100081740.1">
    <property type="nucleotide sequence ID" value="NZ_LT608334.1"/>
</dbReference>
<evidence type="ECO:0000256" key="1">
    <source>
        <dbReference type="ARBA" id="ARBA00004141"/>
    </source>
</evidence>
<feature type="transmembrane region" description="Helical" evidence="5">
    <location>
        <begin position="120"/>
        <end position="144"/>
    </location>
</feature>
<feature type="transmembrane region" description="Helical" evidence="5">
    <location>
        <begin position="29"/>
        <end position="55"/>
    </location>
</feature>
<comment type="subcellular location">
    <subcellularLocation>
        <location evidence="1">Membrane</location>
        <topology evidence="1">Multi-pass membrane protein</topology>
    </subcellularLocation>
</comment>
<accession>A0A212L1H7</accession>
<dbReference type="EMBL" id="FMJD01000002">
    <property type="protein sequence ID" value="SCM71424.1"/>
    <property type="molecule type" value="Genomic_DNA"/>
</dbReference>
<dbReference type="PANTHER" id="PTHR23508:SF10">
    <property type="entry name" value="CARBOXYLIC ACID TRANSPORTER PROTEIN HOMOLOG"/>
    <property type="match status" value="1"/>
</dbReference>
<dbReference type="PANTHER" id="PTHR23508">
    <property type="entry name" value="CARBOXYLIC ACID TRANSPORTER PROTEIN HOMOLOG"/>
    <property type="match status" value="1"/>
</dbReference>
<evidence type="ECO:0000313" key="7">
    <source>
        <dbReference type="EMBL" id="SCM71424.1"/>
    </source>
</evidence>
<keyword evidence="2 5" id="KW-0812">Transmembrane</keyword>
<feature type="transmembrane region" description="Helical" evidence="5">
    <location>
        <begin position="67"/>
        <end position="85"/>
    </location>
</feature>
<keyword evidence="3 5" id="KW-1133">Transmembrane helix</keyword>
<dbReference type="Gene3D" id="1.20.1250.20">
    <property type="entry name" value="MFS general substrate transporter like domains"/>
    <property type="match status" value="1"/>
</dbReference>
<dbReference type="GO" id="GO:0046943">
    <property type="term" value="F:carboxylic acid transmembrane transporter activity"/>
    <property type="evidence" value="ECO:0007669"/>
    <property type="project" value="TreeGrafter"/>
</dbReference>
<feature type="transmembrane region" description="Helical" evidence="5">
    <location>
        <begin position="156"/>
        <end position="177"/>
    </location>
</feature>
<dbReference type="SUPFAM" id="SSF103473">
    <property type="entry name" value="MFS general substrate transporter"/>
    <property type="match status" value="1"/>
</dbReference>
<keyword evidence="4 5" id="KW-0472">Membrane</keyword>
<dbReference type="InterPro" id="IPR036259">
    <property type="entry name" value="MFS_trans_sf"/>
</dbReference>
<evidence type="ECO:0000256" key="4">
    <source>
        <dbReference type="ARBA" id="ARBA00023136"/>
    </source>
</evidence>
<feature type="domain" description="Major facilitator superfamily (MFS) profile" evidence="6">
    <location>
        <begin position="29"/>
        <end position="453"/>
    </location>
</feature>
<evidence type="ECO:0000259" key="6">
    <source>
        <dbReference type="PROSITE" id="PS50850"/>
    </source>
</evidence>
<dbReference type="InterPro" id="IPR005829">
    <property type="entry name" value="Sugar_transporter_CS"/>
</dbReference>
<proteinExistence type="predicted"/>
<dbReference type="AlphaFoldDB" id="A0A212L1H7"/>